<protein>
    <recommendedName>
        <fullName evidence="1">AMMECR1 domain-containing protein</fullName>
    </recommendedName>
</protein>
<organism evidence="2">
    <name type="scientific">marine metagenome</name>
    <dbReference type="NCBI Taxonomy" id="408172"/>
    <lineage>
        <taxon>unclassified sequences</taxon>
        <taxon>metagenomes</taxon>
        <taxon>ecological metagenomes</taxon>
    </lineage>
</organism>
<accession>A0A382H0R1</accession>
<dbReference type="SUPFAM" id="SSF143447">
    <property type="entry name" value="AMMECR1-like"/>
    <property type="match status" value="1"/>
</dbReference>
<dbReference type="PROSITE" id="PS51112">
    <property type="entry name" value="AMMECR1"/>
    <property type="match status" value="1"/>
</dbReference>
<dbReference type="Pfam" id="PF01871">
    <property type="entry name" value="AMMECR1"/>
    <property type="match status" value="1"/>
</dbReference>
<evidence type="ECO:0000313" key="2">
    <source>
        <dbReference type="EMBL" id="SVB80804.1"/>
    </source>
</evidence>
<dbReference type="EMBL" id="UINC01058487">
    <property type="protein sequence ID" value="SVB80804.1"/>
    <property type="molecule type" value="Genomic_DNA"/>
</dbReference>
<evidence type="ECO:0000259" key="1">
    <source>
        <dbReference type="PROSITE" id="PS51112"/>
    </source>
</evidence>
<feature type="domain" description="AMMECR1" evidence="1">
    <location>
        <begin position="1"/>
        <end position="79"/>
    </location>
</feature>
<dbReference type="InterPro" id="IPR036071">
    <property type="entry name" value="AMMECR1_dom_sf"/>
</dbReference>
<name>A0A382H0R1_9ZZZZ</name>
<reference evidence="2" key="1">
    <citation type="submission" date="2018-05" db="EMBL/GenBank/DDBJ databases">
        <authorList>
            <person name="Lanie J.A."/>
            <person name="Ng W.-L."/>
            <person name="Kazmierczak K.M."/>
            <person name="Andrzejewski T.M."/>
            <person name="Davidsen T.M."/>
            <person name="Wayne K.J."/>
            <person name="Tettelin H."/>
            <person name="Glass J.I."/>
            <person name="Rusch D."/>
            <person name="Podicherti R."/>
            <person name="Tsui H.-C.T."/>
            <person name="Winkler M.E."/>
        </authorList>
    </citation>
    <scope>NUCLEOTIDE SEQUENCE</scope>
</reference>
<dbReference type="AlphaFoldDB" id="A0A382H0R1"/>
<sequence>QLTITVDVLIAPEKIDDASSLDVKLYGLIVCSKGRQGLLLPDLENIKSVDQQLKVCLKKGGVKKSDPYELYRFKVKRFH</sequence>
<feature type="non-terminal residue" evidence="2">
    <location>
        <position position="1"/>
    </location>
</feature>
<dbReference type="InterPro" id="IPR002733">
    <property type="entry name" value="AMMECR1_domain"/>
</dbReference>
<proteinExistence type="predicted"/>
<gene>
    <name evidence="2" type="ORF">METZ01_LOCUS233658</name>
</gene>